<organism evidence="2 3">
    <name type="scientific">Xanthocytophaga flava</name>
    <dbReference type="NCBI Taxonomy" id="3048013"/>
    <lineage>
        <taxon>Bacteria</taxon>
        <taxon>Pseudomonadati</taxon>
        <taxon>Bacteroidota</taxon>
        <taxon>Cytophagia</taxon>
        <taxon>Cytophagales</taxon>
        <taxon>Rhodocytophagaceae</taxon>
        <taxon>Xanthocytophaga</taxon>
    </lineage>
</organism>
<evidence type="ECO:0000256" key="1">
    <source>
        <dbReference type="SAM" id="Phobius"/>
    </source>
</evidence>
<feature type="transmembrane region" description="Helical" evidence="1">
    <location>
        <begin position="124"/>
        <end position="140"/>
    </location>
</feature>
<accession>A0AAE3QQB4</accession>
<keyword evidence="1" id="KW-0812">Transmembrane</keyword>
<dbReference type="Pfam" id="PF14126">
    <property type="entry name" value="DUF4293"/>
    <property type="match status" value="1"/>
</dbReference>
<gene>
    <name evidence="2" type="ORF">QNI16_22945</name>
</gene>
<dbReference type="RefSeq" id="WP_313983142.1">
    <property type="nucleotide sequence ID" value="NZ_JASJOS010000011.1"/>
</dbReference>
<feature type="transmembrane region" description="Helical" evidence="1">
    <location>
        <begin position="84"/>
        <end position="104"/>
    </location>
</feature>
<dbReference type="EMBL" id="JASJOS010000011">
    <property type="protein sequence ID" value="MDJ1483375.1"/>
    <property type="molecule type" value="Genomic_DNA"/>
</dbReference>
<dbReference type="AlphaFoldDB" id="A0AAE3QQB4"/>
<keyword evidence="1" id="KW-1133">Transmembrane helix</keyword>
<dbReference type="Proteomes" id="UP001241110">
    <property type="component" value="Unassembled WGS sequence"/>
</dbReference>
<sequence length="154" mass="16958">MIQRVQSIFLLLITACMIITIFLPNWQEVSGQDAVTTTALKMVHSKTGAEVSSRGIWYIAALAAVAAGLALFSLFSFKNRVLQMGLGAINALIMAGVLGLMVYFTREAETIIPNHEGSFQTGTYLPMAAMICNIIANRFIRKDEKLVRSADRMR</sequence>
<dbReference type="PROSITE" id="PS51257">
    <property type="entry name" value="PROKAR_LIPOPROTEIN"/>
    <property type="match status" value="1"/>
</dbReference>
<reference evidence="2" key="1">
    <citation type="submission" date="2023-05" db="EMBL/GenBank/DDBJ databases">
        <authorList>
            <person name="Zhang X."/>
        </authorList>
    </citation>
    <scope>NUCLEOTIDE SEQUENCE</scope>
    <source>
        <strain evidence="2">YF14B1</strain>
    </source>
</reference>
<proteinExistence type="predicted"/>
<keyword evidence="1" id="KW-0472">Membrane</keyword>
<comment type="caution">
    <text evidence="2">The sequence shown here is derived from an EMBL/GenBank/DDBJ whole genome shotgun (WGS) entry which is preliminary data.</text>
</comment>
<dbReference type="InterPro" id="IPR025635">
    <property type="entry name" value="DUF4293"/>
</dbReference>
<name>A0AAE3QQB4_9BACT</name>
<protein>
    <submittedName>
        <fullName evidence="2">DUF4293 domain-containing protein</fullName>
    </submittedName>
</protein>
<evidence type="ECO:0000313" key="3">
    <source>
        <dbReference type="Proteomes" id="UP001241110"/>
    </source>
</evidence>
<feature type="transmembrane region" description="Helical" evidence="1">
    <location>
        <begin position="55"/>
        <end position="77"/>
    </location>
</feature>
<evidence type="ECO:0000313" key="2">
    <source>
        <dbReference type="EMBL" id="MDJ1483375.1"/>
    </source>
</evidence>